<feature type="chain" id="PRO_5034687989" description="non-specific serine/threonine protein kinase" evidence="9">
    <location>
        <begin position="19"/>
        <end position="529"/>
    </location>
</feature>
<evidence type="ECO:0000259" key="10">
    <source>
        <dbReference type="PROSITE" id="PS50011"/>
    </source>
</evidence>
<dbReference type="GO" id="GO:0000245">
    <property type="term" value="P:spliceosomal complex assembly"/>
    <property type="evidence" value="ECO:0007669"/>
    <property type="project" value="TreeGrafter"/>
</dbReference>
<evidence type="ECO:0000256" key="9">
    <source>
        <dbReference type="SAM" id="SignalP"/>
    </source>
</evidence>
<keyword evidence="5" id="KW-0418">Kinase</keyword>
<dbReference type="EC" id="2.7.11.1" evidence="1"/>
<keyword evidence="9" id="KW-0732">Signal</keyword>
<dbReference type="GO" id="GO:0005737">
    <property type="term" value="C:cytoplasm"/>
    <property type="evidence" value="ECO:0007669"/>
    <property type="project" value="TreeGrafter"/>
</dbReference>
<evidence type="ECO:0000256" key="5">
    <source>
        <dbReference type="ARBA" id="ARBA00022777"/>
    </source>
</evidence>
<dbReference type="InterPro" id="IPR011009">
    <property type="entry name" value="Kinase-like_dom_sf"/>
</dbReference>
<evidence type="ECO:0000256" key="6">
    <source>
        <dbReference type="ARBA" id="ARBA00022840"/>
    </source>
</evidence>
<dbReference type="InterPro" id="IPR051334">
    <property type="entry name" value="SRPK"/>
</dbReference>
<dbReference type="OrthoDB" id="5979581at2759"/>
<dbReference type="AlphaFoldDB" id="A0A8H5MGF9"/>
<keyword evidence="12" id="KW-1185">Reference proteome</keyword>
<evidence type="ECO:0000256" key="7">
    <source>
        <dbReference type="ARBA" id="ARBA00047899"/>
    </source>
</evidence>
<dbReference type="EMBL" id="JAACJN010000004">
    <property type="protein sequence ID" value="KAF5392811.1"/>
    <property type="molecule type" value="Genomic_DNA"/>
</dbReference>
<reference evidence="11 12" key="1">
    <citation type="journal article" date="2020" name="ISME J.">
        <title>Uncovering the hidden diversity of litter-decomposition mechanisms in mushroom-forming fungi.</title>
        <authorList>
            <person name="Floudas D."/>
            <person name="Bentzer J."/>
            <person name="Ahren D."/>
            <person name="Johansson T."/>
            <person name="Persson P."/>
            <person name="Tunlid A."/>
        </authorList>
    </citation>
    <scope>NUCLEOTIDE SEQUENCE [LARGE SCALE GENOMIC DNA]</scope>
    <source>
        <strain evidence="11 12">CBS 406.79</strain>
    </source>
</reference>
<gene>
    <name evidence="11" type="ORF">D9757_000899</name>
</gene>
<keyword evidence="6" id="KW-0067">ATP-binding</keyword>
<organism evidence="11 12">
    <name type="scientific">Collybiopsis confluens</name>
    <dbReference type="NCBI Taxonomy" id="2823264"/>
    <lineage>
        <taxon>Eukaryota</taxon>
        <taxon>Fungi</taxon>
        <taxon>Dikarya</taxon>
        <taxon>Basidiomycota</taxon>
        <taxon>Agaricomycotina</taxon>
        <taxon>Agaricomycetes</taxon>
        <taxon>Agaricomycetidae</taxon>
        <taxon>Agaricales</taxon>
        <taxon>Marasmiineae</taxon>
        <taxon>Omphalotaceae</taxon>
        <taxon>Collybiopsis</taxon>
    </lineage>
</organism>
<proteinExistence type="predicted"/>
<evidence type="ECO:0000256" key="8">
    <source>
        <dbReference type="ARBA" id="ARBA00048679"/>
    </source>
</evidence>
<dbReference type="PANTHER" id="PTHR47634">
    <property type="entry name" value="PROTEIN KINASE DOMAIN-CONTAINING PROTEIN-RELATED"/>
    <property type="match status" value="1"/>
</dbReference>
<dbReference type="Pfam" id="PF00069">
    <property type="entry name" value="Pkinase"/>
    <property type="match status" value="1"/>
</dbReference>
<evidence type="ECO:0000256" key="4">
    <source>
        <dbReference type="ARBA" id="ARBA00022741"/>
    </source>
</evidence>
<dbReference type="GO" id="GO:0005524">
    <property type="term" value="F:ATP binding"/>
    <property type="evidence" value="ECO:0007669"/>
    <property type="project" value="UniProtKB-KW"/>
</dbReference>
<accession>A0A8H5MGF9</accession>
<dbReference type="SMART" id="SM00220">
    <property type="entry name" value="S_TKc"/>
    <property type="match status" value="1"/>
</dbReference>
<dbReference type="Gene3D" id="1.10.510.10">
    <property type="entry name" value="Transferase(Phosphotransferase) domain 1"/>
    <property type="match status" value="1"/>
</dbReference>
<feature type="domain" description="Protein kinase" evidence="10">
    <location>
        <begin position="96"/>
        <end position="524"/>
    </location>
</feature>
<evidence type="ECO:0000256" key="1">
    <source>
        <dbReference type="ARBA" id="ARBA00012513"/>
    </source>
</evidence>
<sequence>MVWFLSAILFFLLDRFSPYNNSGSTAVVKRDNESRAACEVSAVCSSALQESTFQRENSRGSSDASDTIAFRSLRPVTSGILPASMPRFHTLHERIGRETEALSLTYFGCLPSELNLNCGLVLILAPSKLIKVVRDRNSSLLPLASPPSSFDNFLPDMPTPVKSKSLSRKVKKLLHTLAWSLNGIKHHRGPRSWGERRTSSDYSGTEPSCNRPEIYLPGHIWDSQNPSERYASVGDLCAHIGDQLPLCLVKRIARDILKDLAKLHETKRKAHGGKALLRSLPLRFHSDIGYFLNVSPADLNQDYILISPRDMKALVSQFYSSDDGQSQLSTIWQPSEISHPDVDYPFSPDGATFSPENEDLVVFKLCCPEFGRPRHDLFCDSFSMRPPETLLDAPRSISSDIWTLGCVLYDLISGENLFDPFFQTADLGLTPEESHLIQIIELLGELPSDVVKSGRNGRKWFNDDGFLKIDTTYYPVTLKDFLEERVQDTSQSELECTADFLGKMLRLRPQERARAAELINHPWLDNVDD</sequence>
<dbReference type="InterPro" id="IPR000719">
    <property type="entry name" value="Prot_kinase_dom"/>
</dbReference>
<evidence type="ECO:0000256" key="2">
    <source>
        <dbReference type="ARBA" id="ARBA00022527"/>
    </source>
</evidence>
<dbReference type="Proteomes" id="UP000518752">
    <property type="component" value="Unassembled WGS sequence"/>
</dbReference>
<feature type="signal peptide" evidence="9">
    <location>
        <begin position="1"/>
        <end position="18"/>
    </location>
</feature>
<dbReference type="SUPFAM" id="SSF56112">
    <property type="entry name" value="Protein kinase-like (PK-like)"/>
    <property type="match status" value="1"/>
</dbReference>
<dbReference type="PROSITE" id="PS50011">
    <property type="entry name" value="PROTEIN_KINASE_DOM"/>
    <property type="match status" value="1"/>
</dbReference>
<evidence type="ECO:0000313" key="11">
    <source>
        <dbReference type="EMBL" id="KAF5392811.1"/>
    </source>
</evidence>
<evidence type="ECO:0000256" key="3">
    <source>
        <dbReference type="ARBA" id="ARBA00022679"/>
    </source>
</evidence>
<dbReference type="PANTHER" id="PTHR47634:SF9">
    <property type="entry name" value="PROTEIN KINASE DOMAIN-CONTAINING PROTEIN-RELATED"/>
    <property type="match status" value="1"/>
</dbReference>
<evidence type="ECO:0000313" key="12">
    <source>
        <dbReference type="Proteomes" id="UP000518752"/>
    </source>
</evidence>
<protein>
    <recommendedName>
        <fullName evidence="1">non-specific serine/threonine protein kinase</fullName>
        <ecNumber evidence="1">2.7.11.1</ecNumber>
    </recommendedName>
</protein>
<comment type="catalytic activity">
    <reaction evidence="8">
        <text>L-seryl-[protein] + ATP = O-phospho-L-seryl-[protein] + ADP + H(+)</text>
        <dbReference type="Rhea" id="RHEA:17989"/>
        <dbReference type="Rhea" id="RHEA-COMP:9863"/>
        <dbReference type="Rhea" id="RHEA-COMP:11604"/>
        <dbReference type="ChEBI" id="CHEBI:15378"/>
        <dbReference type="ChEBI" id="CHEBI:29999"/>
        <dbReference type="ChEBI" id="CHEBI:30616"/>
        <dbReference type="ChEBI" id="CHEBI:83421"/>
        <dbReference type="ChEBI" id="CHEBI:456216"/>
        <dbReference type="EC" id="2.7.11.1"/>
    </reaction>
</comment>
<dbReference type="GO" id="GO:0005634">
    <property type="term" value="C:nucleus"/>
    <property type="evidence" value="ECO:0007669"/>
    <property type="project" value="TreeGrafter"/>
</dbReference>
<keyword evidence="3" id="KW-0808">Transferase</keyword>
<keyword evidence="4" id="KW-0547">Nucleotide-binding</keyword>
<keyword evidence="2" id="KW-0723">Serine/threonine-protein kinase</keyword>
<dbReference type="GO" id="GO:0050684">
    <property type="term" value="P:regulation of mRNA processing"/>
    <property type="evidence" value="ECO:0007669"/>
    <property type="project" value="TreeGrafter"/>
</dbReference>
<name>A0A8H5MGF9_9AGAR</name>
<comment type="caution">
    <text evidence="11">The sequence shown here is derived from an EMBL/GenBank/DDBJ whole genome shotgun (WGS) entry which is preliminary data.</text>
</comment>
<dbReference type="GO" id="GO:0004674">
    <property type="term" value="F:protein serine/threonine kinase activity"/>
    <property type="evidence" value="ECO:0007669"/>
    <property type="project" value="UniProtKB-KW"/>
</dbReference>
<comment type="catalytic activity">
    <reaction evidence="7">
        <text>L-threonyl-[protein] + ATP = O-phospho-L-threonyl-[protein] + ADP + H(+)</text>
        <dbReference type="Rhea" id="RHEA:46608"/>
        <dbReference type="Rhea" id="RHEA-COMP:11060"/>
        <dbReference type="Rhea" id="RHEA-COMP:11605"/>
        <dbReference type="ChEBI" id="CHEBI:15378"/>
        <dbReference type="ChEBI" id="CHEBI:30013"/>
        <dbReference type="ChEBI" id="CHEBI:30616"/>
        <dbReference type="ChEBI" id="CHEBI:61977"/>
        <dbReference type="ChEBI" id="CHEBI:456216"/>
        <dbReference type="EC" id="2.7.11.1"/>
    </reaction>
</comment>